<keyword evidence="5" id="KW-0378">Hydrolase</keyword>
<organism evidence="11 12">
    <name type="scientific">Pristionchus entomophagus</name>
    <dbReference type="NCBI Taxonomy" id="358040"/>
    <lineage>
        <taxon>Eukaryota</taxon>
        <taxon>Metazoa</taxon>
        <taxon>Ecdysozoa</taxon>
        <taxon>Nematoda</taxon>
        <taxon>Chromadorea</taxon>
        <taxon>Rhabditida</taxon>
        <taxon>Rhabditina</taxon>
        <taxon>Diplogasteromorpha</taxon>
        <taxon>Diplogasteroidea</taxon>
        <taxon>Neodiplogasteridae</taxon>
        <taxon>Pristionchus</taxon>
    </lineage>
</organism>
<dbReference type="GO" id="GO:0003993">
    <property type="term" value="F:acid phosphatase activity"/>
    <property type="evidence" value="ECO:0007669"/>
    <property type="project" value="UniProtKB-EC"/>
</dbReference>
<comment type="similarity">
    <text evidence="2">Belongs to the histidine acid phosphatase family.</text>
</comment>
<dbReference type="Pfam" id="PF00328">
    <property type="entry name" value="His_Phos_2"/>
    <property type="match status" value="1"/>
</dbReference>
<feature type="domain" description="C6" evidence="9">
    <location>
        <begin position="368"/>
        <end position="452"/>
    </location>
</feature>
<dbReference type="InterPro" id="IPR000560">
    <property type="entry name" value="His_Pase_clade-2"/>
</dbReference>
<dbReference type="Pfam" id="PF01681">
    <property type="entry name" value="C6"/>
    <property type="match status" value="1"/>
</dbReference>
<dbReference type="EC" id="3.1.3.2" evidence="3"/>
<evidence type="ECO:0000256" key="1">
    <source>
        <dbReference type="ARBA" id="ARBA00000032"/>
    </source>
</evidence>
<evidence type="ECO:0000259" key="9">
    <source>
        <dbReference type="Pfam" id="PF01681"/>
    </source>
</evidence>
<evidence type="ECO:0000256" key="6">
    <source>
        <dbReference type="ARBA" id="ARBA00023157"/>
    </source>
</evidence>
<comment type="caution">
    <text evidence="11">The sequence shown here is derived from an EMBL/GenBank/DDBJ whole genome shotgun (WGS) entry which is preliminary data.</text>
</comment>
<evidence type="ECO:0000313" key="11">
    <source>
        <dbReference type="EMBL" id="GMS82523.1"/>
    </source>
</evidence>
<dbReference type="PANTHER" id="PTHR11567:SF211">
    <property type="entry name" value="PROSTATIC ACID PHOSPHATASE"/>
    <property type="match status" value="1"/>
</dbReference>
<feature type="signal peptide" evidence="8">
    <location>
        <begin position="1"/>
        <end position="18"/>
    </location>
</feature>
<dbReference type="InterPro" id="IPR029033">
    <property type="entry name" value="His_PPase_superfam"/>
</dbReference>
<dbReference type="CDD" id="cd07061">
    <property type="entry name" value="HP_HAP_like"/>
    <property type="match status" value="1"/>
</dbReference>
<dbReference type="PANTHER" id="PTHR11567">
    <property type="entry name" value="ACID PHOSPHATASE-RELATED"/>
    <property type="match status" value="1"/>
</dbReference>
<evidence type="ECO:0000256" key="4">
    <source>
        <dbReference type="ARBA" id="ARBA00022729"/>
    </source>
</evidence>
<evidence type="ECO:0000256" key="5">
    <source>
        <dbReference type="ARBA" id="ARBA00022801"/>
    </source>
</evidence>
<evidence type="ECO:0000313" key="10">
    <source>
        <dbReference type="EMBL" id="GMS82522.1"/>
    </source>
</evidence>
<keyword evidence="4 8" id="KW-0732">Signal</keyword>
<comment type="catalytic activity">
    <reaction evidence="1">
        <text>a phosphate monoester + H2O = an alcohol + phosphate</text>
        <dbReference type="Rhea" id="RHEA:15017"/>
        <dbReference type="ChEBI" id="CHEBI:15377"/>
        <dbReference type="ChEBI" id="CHEBI:30879"/>
        <dbReference type="ChEBI" id="CHEBI:43474"/>
        <dbReference type="ChEBI" id="CHEBI:67140"/>
        <dbReference type="EC" id="3.1.3.2"/>
    </reaction>
</comment>
<dbReference type="InterPro" id="IPR050645">
    <property type="entry name" value="Histidine_acid_phosphatase"/>
</dbReference>
<reference evidence="11" key="1">
    <citation type="submission" date="2023-10" db="EMBL/GenBank/DDBJ databases">
        <title>Genome assembly of Pristionchus species.</title>
        <authorList>
            <person name="Yoshida K."/>
            <person name="Sommer R.J."/>
        </authorList>
    </citation>
    <scope>NUCLEOTIDE SEQUENCE</scope>
    <source>
        <strain evidence="11">RS0144</strain>
    </source>
</reference>
<evidence type="ECO:0000256" key="8">
    <source>
        <dbReference type="SAM" id="SignalP"/>
    </source>
</evidence>
<dbReference type="InterPro" id="IPR002601">
    <property type="entry name" value="C6_domain"/>
</dbReference>
<keyword evidence="6" id="KW-1015">Disulfide bond</keyword>
<sequence length="457" mass="50644">MILCFLLVSLLSFDAATADEDVLLSVNIVIRHADRAATQGWATPQSEEILFRGKDQLSDDGIDNAYTAGKHFRKRYVKTSFIDNRYLPSEVYVRSSPVDRCLMTAAAFTNAIFTKTSNDRPIIPPIRSTDAELDWTLFPHLECDDGFQDVRDRFNLTNVDHGYPAAASAALQATEWDCPDVDSDLFDAVVSEYPNPLIKPYMTKPEKTCAKLNGRLFMYKNIELLAGAGANFNPIRLKRNAGLLTNELINNFKEVTNCDSPCTEYKLRIYVTHDVVVLAIAGIFGVLDRYQGINPSFASALIFETYRNPNNGTYVKIWRKDGPSNDFDDTHNCDSLDGCSLDSITQTVAPYRMTTNIPCGTTPKCQRCDANMIALVIDGNSDHTMDEDVIDRTGMCVTRTFTCRGPNANIELNNGGGVVTNHTDVATFTVSCNENGTAWMSYEGVPITQLECASGNE</sequence>
<evidence type="ECO:0000256" key="3">
    <source>
        <dbReference type="ARBA" id="ARBA00012646"/>
    </source>
</evidence>
<dbReference type="SUPFAM" id="SSF53254">
    <property type="entry name" value="Phosphoglycerate mutase-like"/>
    <property type="match status" value="1"/>
</dbReference>
<feature type="chain" id="PRO_5044714673" description="acid phosphatase" evidence="8">
    <location>
        <begin position="19"/>
        <end position="457"/>
    </location>
</feature>
<dbReference type="Gene3D" id="3.40.50.1240">
    <property type="entry name" value="Phosphoglycerate mutase-like"/>
    <property type="match status" value="1"/>
</dbReference>
<dbReference type="EMBL" id="BTSX01000002">
    <property type="protein sequence ID" value="GMS82523.1"/>
    <property type="molecule type" value="Genomic_DNA"/>
</dbReference>
<dbReference type="EMBL" id="BTSX01000002">
    <property type="protein sequence ID" value="GMS82522.1"/>
    <property type="molecule type" value="Genomic_DNA"/>
</dbReference>
<evidence type="ECO:0000313" key="12">
    <source>
        <dbReference type="Proteomes" id="UP001432027"/>
    </source>
</evidence>
<evidence type="ECO:0000256" key="7">
    <source>
        <dbReference type="ARBA" id="ARBA00023180"/>
    </source>
</evidence>
<protein>
    <recommendedName>
        <fullName evidence="3">acid phosphatase</fullName>
        <ecNumber evidence="3">3.1.3.2</ecNumber>
    </recommendedName>
</protein>
<dbReference type="Proteomes" id="UP001432027">
    <property type="component" value="Unassembled WGS sequence"/>
</dbReference>
<accession>A0AAV5SK65</accession>
<keyword evidence="12" id="KW-1185">Reference proteome</keyword>
<gene>
    <name evidence="10" type="ORF">PENTCL1PPCAC_4697</name>
    <name evidence="11" type="ORF">PENTCL1PPCAC_4698</name>
</gene>
<dbReference type="AlphaFoldDB" id="A0AAV5SK65"/>
<evidence type="ECO:0000256" key="2">
    <source>
        <dbReference type="ARBA" id="ARBA00005375"/>
    </source>
</evidence>
<name>A0AAV5SK65_9BILA</name>
<keyword evidence="7" id="KW-0325">Glycoprotein</keyword>
<proteinExistence type="inferred from homology"/>